<name>A0ABS1JTV7_9BURK</name>
<keyword evidence="3" id="KW-1185">Reference proteome</keyword>
<comment type="caution">
    <text evidence="2">The sequence shown here is derived from an EMBL/GenBank/DDBJ whole genome shotgun (WGS) entry which is preliminary data.</text>
</comment>
<dbReference type="RefSeq" id="WP_201692317.1">
    <property type="nucleotide sequence ID" value="NZ_JAEQND010000013.1"/>
</dbReference>
<evidence type="ECO:0000313" key="2">
    <source>
        <dbReference type="EMBL" id="MBL0427683.1"/>
    </source>
</evidence>
<dbReference type="EMBL" id="JAEQND010000013">
    <property type="protein sequence ID" value="MBL0427683.1"/>
    <property type="molecule type" value="Genomic_DNA"/>
</dbReference>
<evidence type="ECO:0008006" key="4">
    <source>
        <dbReference type="Google" id="ProtNLM"/>
    </source>
</evidence>
<evidence type="ECO:0000313" key="3">
    <source>
        <dbReference type="Proteomes" id="UP000622707"/>
    </source>
</evidence>
<gene>
    <name evidence="2" type="ORF">JI746_21390</name>
</gene>
<accession>A0ABS1JTV7</accession>
<keyword evidence="1" id="KW-0472">Membrane</keyword>
<keyword evidence="1" id="KW-1133">Transmembrane helix</keyword>
<protein>
    <recommendedName>
        <fullName evidence="4">Major facilitator superfamily (MFS) profile domain-containing protein</fullName>
    </recommendedName>
</protein>
<feature type="transmembrane region" description="Helical" evidence="1">
    <location>
        <begin position="37"/>
        <end position="57"/>
    </location>
</feature>
<sequence>MSHRYVPSANSGATDVKFLSVFLGVAGSVMLAQMGFISWSAAGAAAAAVLVLGALALRRCFR</sequence>
<keyword evidence="1" id="KW-0812">Transmembrane</keyword>
<reference evidence="2 3" key="1">
    <citation type="journal article" date="2017" name="Int. J. Syst. Evol. Microbiol.">
        <title>Ramlibacter alkalitolerans sp. nov., alkali-tolerant bacterium isolated from soil of ginseng.</title>
        <authorList>
            <person name="Lee D.H."/>
            <person name="Cha C.J."/>
        </authorList>
    </citation>
    <scope>NUCLEOTIDE SEQUENCE [LARGE SCALE GENOMIC DNA]</scope>
    <source>
        <strain evidence="2 3">KACC 19305</strain>
    </source>
</reference>
<proteinExistence type="predicted"/>
<dbReference type="Proteomes" id="UP000622707">
    <property type="component" value="Unassembled WGS sequence"/>
</dbReference>
<evidence type="ECO:0000256" key="1">
    <source>
        <dbReference type="SAM" id="Phobius"/>
    </source>
</evidence>
<organism evidence="2 3">
    <name type="scientific">Ramlibacter alkalitolerans</name>
    <dbReference type="NCBI Taxonomy" id="2039631"/>
    <lineage>
        <taxon>Bacteria</taxon>
        <taxon>Pseudomonadati</taxon>
        <taxon>Pseudomonadota</taxon>
        <taxon>Betaproteobacteria</taxon>
        <taxon>Burkholderiales</taxon>
        <taxon>Comamonadaceae</taxon>
        <taxon>Ramlibacter</taxon>
    </lineage>
</organism>